<protein>
    <submittedName>
        <fullName evidence="2">Uncharacterized protein</fullName>
    </submittedName>
</protein>
<reference evidence="2" key="1">
    <citation type="submission" date="2023-08" db="EMBL/GenBank/DDBJ databases">
        <title>Draft sequence of the Babesia gibsoni genome.</title>
        <authorList>
            <person name="Yamagishi J.Y."/>
            <person name="Xuan X.X."/>
        </authorList>
    </citation>
    <scope>NUCLEOTIDE SEQUENCE</scope>
    <source>
        <strain evidence="2">Azabu</strain>
    </source>
</reference>
<feature type="transmembrane region" description="Helical" evidence="1">
    <location>
        <begin position="246"/>
        <end position="265"/>
    </location>
</feature>
<feature type="transmembrane region" description="Helical" evidence="1">
    <location>
        <begin position="504"/>
        <end position="523"/>
    </location>
</feature>
<keyword evidence="1" id="KW-0472">Membrane</keyword>
<feature type="transmembrane region" description="Helical" evidence="1">
    <location>
        <begin position="391"/>
        <end position="412"/>
    </location>
</feature>
<feature type="transmembrane region" description="Helical" evidence="1">
    <location>
        <begin position="277"/>
        <end position="299"/>
    </location>
</feature>
<proteinExistence type="predicted"/>
<evidence type="ECO:0000313" key="2">
    <source>
        <dbReference type="EMBL" id="KAK1444726.1"/>
    </source>
</evidence>
<evidence type="ECO:0000256" key="1">
    <source>
        <dbReference type="SAM" id="Phobius"/>
    </source>
</evidence>
<gene>
    <name evidence="2" type="ORF">BgAZ_106320</name>
</gene>
<keyword evidence="1" id="KW-1133">Transmembrane helix</keyword>
<keyword evidence="1" id="KW-0812">Transmembrane</keyword>
<dbReference type="EMBL" id="JAVEPI010000001">
    <property type="protein sequence ID" value="KAK1444726.1"/>
    <property type="molecule type" value="Genomic_DNA"/>
</dbReference>
<dbReference type="Proteomes" id="UP001230268">
    <property type="component" value="Unassembled WGS sequence"/>
</dbReference>
<evidence type="ECO:0000313" key="3">
    <source>
        <dbReference type="Proteomes" id="UP001230268"/>
    </source>
</evidence>
<feature type="transmembrane region" description="Helical" evidence="1">
    <location>
        <begin position="127"/>
        <end position="148"/>
    </location>
</feature>
<feature type="transmembrane region" description="Helical" evidence="1">
    <location>
        <begin position="433"/>
        <end position="450"/>
    </location>
</feature>
<keyword evidence="3" id="KW-1185">Reference proteome</keyword>
<comment type="caution">
    <text evidence="2">The sequence shown here is derived from an EMBL/GenBank/DDBJ whole genome shotgun (WGS) entry which is preliminary data.</text>
</comment>
<feature type="transmembrane region" description="Helical" evidence="1">
    <location>
        <begin position="160"/>
        <end position="180"/>
    </location>
</feature>
<name>A0AAD8PFZ8_BABGI</name>
<dbReference type="AlphaFoldDB" id="A0AAD8PFZ8"/>
<organism evidence="2 3">
    <name type="scientific">Babesia gibsoni</name>
    <dbReference type="NCBI Taxonomy" id="33632"/>
    <lineage>
        <taxon>Eukaryota</taxon>
        <taxon>Sar</taxon>
        <taxon>Alveolata</taxon>
        <taxon>Apicomplexa</taxon>
        <taxon>Aconoidasida</taxon>
        <taxon>Piroplasmida</taxon>
        <taxon>Babesiidae</taxon>
        <taxon>Babesia</taxon>
    </lineage>
</organism>
<accession>A0AAD8PFZ8</accession>
<sequence>MVYSDKMEEVSVSGSSDGQEVYGTYWETLRDAPSGHNYHVAGRNIRNNAGDGTRTSAANHSVTPVSRYYSVEDFRSSDDCGLSTDGGQHEHDYVRRRYFYGQLSDAMRRSIWWSLLGSLVYEMTKSYHMIAMTRAAFNASLIFGSLFADVIAESQTMSKLLSITVVVRACILLILVPASYCMLSISLQWTNLFMLVLTMLMAIDGCQEAIANTSDLIYKGIDRLSHQYDMMITEETHAKMSNAYQIVFDLSFTFLIIPLAILAYILKLVVDMSDLSIISILMGSVFLILTIYSLCNYYFGMSLSPSFDSFLTSDMLEISAASLFEEILNKADDIMEGMRVSCSQGYLMKRIIFLAMETAFEHTIVSLAIPIIALTTPWISEKGLINSNILSVLFIAVGKLGGSLYTQYVAYTGRAAVRHSTGITTVPNNIQKYLILSCASLLLLPLSLYMDEVFPSLSYTPIALMALGIFLFFAFSSYPKSVLASSIHIAILSHPLSYKIFDFVGFFITFLDMFVLLAMSFFMHKIEGKYSVEGTTFSITLFYALHCLYQLGNGIGCTEGGSNSGIIQSQPMVWPGSL</sequence>
<feature type="transmembrane region" description="Helical" evidence="1">
    <location>
        <begin position="359"/>
        <end position="379"/>
    </location>
</feature>
<feature type="transmembrane region" description="Helical" evidence="1">
    <location>
        <begin position="456"/>
        <end position="475"/>
    </location>
</feature>